<accession>A0A6M4HDJ0</accession>
<organism evidence="2 3">
    <name type="scientific">Usitatibacter palustris</name>
    <dbReference type="NCBI Taxonomy" id="2732487"/>
    <lineage>
        <taxon>Bacteria</taxon>
        <taxon>Pseudomonadati</taxon>
        <taxon>Pseudomonadota</taxon>
        <taxon>Betaproteobacteria</taxon>
        <taxon>Nitrosomonadales</taxon>
        <taxon>Usitatibacteraceae</taxon>
        <taxon>Usitatibacter</taxon>
    </lineage>
</organism>
<dbReference type="GO" id="GO:0003824">
    <property type="term" value="F:catalytic activity"/>
    <property type="evidence" value="ECO:0007669"/>
    <property type="project" value="UniProtKB-ARBA"/>
</dbReference>
<dbReference type="Proteomes" id="UP000503096">
    <property type="component" value="Chromosome"/>
</dbReference>
<protein>
    <recommendedName>
        <fullName evidence="1">Nudix hydrolase domain-containing protein</fullName>
    </recommendedName>
</protein>
<dbReference type="Pfam" id="PF00293">
    <property type="entry name" value="NUDIX"/>
    <property type="match status" value="1"/>
</dbReference>
<dbReference type="CDD" id="cd03676">
    <property type="entry name" value="NUDIX_Tnr3_like"/>
    <property type="match status" value="1"/>
</dbReference>
<reference evidence="2 3" key="1">
    <citation type="submission" date="2020-04" db="EMBL/GenBank/DDBJ databases">
        <title>Usitatibacter rugosus gen. nov., sp. nov. and Usitatibacter palustris sp. nov., novel members of Usitatibacteraceae fam. nov. within the order Nitrosomonadales isolated from soil.</title>
        <authorList>
            <person name="Huber K.J."/>
            <person name="Neumann-Schaal M."/>
            <person name="Geppert A."/>
            <person name="Luckner M."/>
            <person name="Wanner G."/>
            <person name="Overmann J."/>
        </authorList>
    </citation>
    <scope>NUCLEOTIDE SEQUENCE [LARGE SCALE GENOMIC DNA]</scope>
    <source>
        <strain evidence="2 3">Swamp67</strain>
    </source>
</reference>
<name>A0A6M4HDJ0_9PROT</name>
<dbReference type="Gene3D" id="3.90.79.10">
    <property type="entry name" value="Nucleoside Triphosphate Pyrophosphohydrolase"/>
    <property type="match status" value="1"/>
</dbReference>
<dbReference type="Pfam" id="PF15916">
    <property type="entry name" value="DUF4743"/>
    <property type="match status" value="1"/>
</dbReference>
<dbReference type="PROSITE" id="PS51462">
    <property type="entry name" value="NUDIX"/>
    <property type="match status" value="1"/>
</dbReference>
<dbReference type="RefSeq" id="WP_171163863.1">
    <property type="nucleotide sequence ID" value="NZ_CP053073.1"/>
</dbReference>
<evidence type="ECO:0000259" key="1">
    <source>
        <dbReference type="PROSITE" id="PS51462"/>
    </source>
</evidence>
<evidence type="ECO:0000313" key="2">
    <source>
        <dbReference type="EMBL" id="QJR16057.1"/>
    </source>
</evidence>
<dbReference type="KEGG" id="upl:DSM104440_02885"/>
<dbReference type="SUPFAM" id="SSF55811">
    <property type="entry name" value="Nudix"/>
    <property type="match status" value="1"/>
</dbReference>
<gene>
    <name evidence="2" type="ORF">DSM104440_02885</name>
</gene>
<proteinExistence type="predicted"/>
<sequence length="291" mass="32605">MRARAYANLLAFLRAACTHASHLGRELPLVPFYVREHAVGWLRPSFVEELRRWPHVFEISASWVALQANPDTVTGRTQVLGEVTRILANEGQIRGWRDELVSISHHYAAPELLRIERAATRHFGMVAYGAHLNGYVRRKGMAHAWISRRATSKAIDPGKLDNLVGGRIAAGSTVDETIRKEAWEEAGIAPALLEDLNCIGAIRVEYTVPEGLHREVLFVHDLWLPEDFTPRNQDGEVGEIQCFKFEEVLDAVLCGDFSLDAGAVMIDGMIRQGIPLPEDTQYLDLVRLLKP</sequence>
<dbReference type="InterPro" id="IPR031804">
    <property type="entry name" value="DUF4743"/>
</dbReference>
<keyword evidence="3" id="KW-1185">Reference proteome</keyword>
<dbReference type="AlphaFoldDB" id="A0A6M4HDJ0"/>
<feature type="domain" description="Nudix hydrolase" evidence="1">
    <location>
        <begin position="127"/>
        <end position="267"/>
    </location>
</feature>
<dbReference type="InterPro" id="IPR015797">
    <property type="entry name" value="NUDIX_hydrolase-like_dom_sf"/>
</dbReference>
<dbReference type="EMBL" id="CP053073">
    <property type="protein sequence ID" value="QJR16057.1"/>
    <property type="molecule type" value="Genomic_DNA"/>
</dbReference>
<evidence type="ECO:0000313" key="3">
    <source>
        <dbReference type="Proteomes" id="UP000503096"/>
    </source>
</evidence>
<dbReference type="InParanoid" id="A0A6M4HDJ0"/>
<dbReference type="InterPro" id="IPR000086">
    <property type="entry name" value="NUDIX_hydrolase_dom"/>
</dbReference>